<dbReference type="PROSITE" id="PS01276">
    <property type="entry name" value="PEPTIDASE_U32"/>
    <property type="match status" value="1"/>
</dbReference>
<dbReference type="Pfam" id="PF01136">
    <property type="entry name" value="Peptidase_U32"/>
    <property type="match status" value="1"/>
</dbReference>
<evidence type="ECO:0000256" key="3">
    <source>
        <dbReference type="ARBA" id="ARBA00038374"/>
    </source>
</evidence>
<evidence type="ECO:0000313" key="4">
    <source>
        <dbReference type="EMBL" id="PIT96273.1"/>
    </source>
</evidence>
<protein>
    <submittedName>
        <fullName evidence="4">Peptidase U32</fullName>
    </submittedName>
</protein>
<reference evidence="5" key="1">
    <citation type="submission" date="2017-09" db="EMBL/GenBank/DDBJ databases">
        <title>Depth-based differentiation of microbial function through sediment-hosted aquifers and enrichment of novel symbionts in the deep terrestrial subsurface.</title>
        <authorList>
            <person name="Probst A.J."/>
            <person name="Ladd B."/>
            <person name="Jarett J.K."/>
            <person name="Geller-Mcgrath D.E."/>
            <person name="Sieber C.M.K."/>
            <person name="Emerson J.B."/>
            <person name="Anantharaman K."/>
            <person name="Thomas B.C."/>
            <person name="Malmstrom R."/>
            <person name="Stieglmeier M."/>
            <person name="Klingl A."/>
            <person name="Woyke T."/>
            <person name="Ryan C.M."/>
            <person name="Banfield J.F."/>
        </authorList>
    </citation>
    <scope>NUCLEOTIDE SEQUENCE [LARGE SCALE GENOMIC DNA]</scope>
</reference>
<dbReference type="PANTHER" id="PTHR30217">
    <property type="entry name" value="PEPTIDASE U32 FAMILY"/>
    <property type="match status" value="1"/>
</dbReference>
<evidence type="ECO:0000313" key="5">
    <source>
        <dbReference type="Proteomes" id="UP000228533"/>
    </source>
</evidence>
<name>A0A2M6WU01_9BACT</name>
<evidence type="ECO:0000256" key="2">
    <source>
        <dbReference type="ARBA" id="ARBA00022801"/>
    </source>
</evidence>
<dbReference type="GO" id="GO:0006508">
    <property type="term" value="P:proteolysis"/>
    <property type="evidence" value="ECO:0007669"/>
    <property type="project" value="UniProtKB-KW"/>
</dbReference>
<dbReference type="InterPro" id="IPR051454">
    <property type="entry name" value="RNA/ubiquinone_mod_enzymes"/>
</dbReference>
<comment type="caution">
    <text evidence="4">The sequence shown here is derived from an EMBL/GenBank/DDBJ whole genome shotgun (WGS) entry which is preliminary data.</text>
</comment>
<dbReference type="Proteomes" id="UP000228533">
    <property type="component" value="Unassembled WGS sequence"/>
</dbReference>
<comment type="similarity">
    <text evidence="3">Belongs to the peptidase U32 family.</text>
</comment>
<sequence>MCFMNKKIKKPELLSPAGDLNKLQTALVFGADAVYFGIPDFSLRVRINDFGWEEMEAGVRIAHEQNKKAYVTLNILAHNEHLPKITEHVKHLKQLGPDAIFISDPGVMETVREVWPEVKLSLSTQANCTNWQSAKFWQEQGLSRIILSRELSLAEIAEVVEKVPKAEIEVFVHGALCSAYSGRCFISDYLTERSANQGDCTQPCRWQYEIKPLGHDKSLILGEDAHGSYILNSEDLCLIEKLPEIIASGVTALKIEGRAKSAYYLANVVGAYRRAIDLICDGEKNETEVASELKFLRNELASKLRHRGYSEGFMFRGDKHLQNLDGKNFIPDWEFCAQVEACEADGQGAYDVTLKVHNTLLAGDELEVIIPPYQITNLQMPEMMMFDGRVLTEAHGGAGADSLVKIKMKQALPVLSVMRRKVL</sequence>
<dbReference type="AlphaFoldDB" id="A0A2M6WU01"/>
<evidence type="ECO:0000256" key="1">
    <source>
        <dbReference type="ARBA" id="ARBA00022670"/>
    </source>
</evidence>
<organism evidence="4 5">
    <name type="scientific">Candidatus Falkowbacteria bacterium CG10_big_fil_rev_8_21_14_0_10_37_14</name>
    <dbReference type="NCBI Taxonomy" id="1974561"/>
    <lineage>
        <taxon>Bacteria</taxon>
        <taxon>Candidatus Falkowiibacteriota</taxon>
    </lineage>
</organism>
<proteinExistence type="inferred from homology"/>
<dbReference type="PANTHER" id="PTHR30217:SF6">
    <property type="entry name" value="TRNA HYDROXYLATION PROTEIN P"/>
    <property type="match status" value="1"/>
</dbReference>
<accession>A0A2M6WU01</accession>
<keyword evidence="1" id="KW-0645">Protease</keyword>
<dbReference type="InterPro" id="IPR001539">
    <property type="entry name" value="Peptidase_U32"/>
</dbReference>
<dbReference type="EMBL" id="PFAM01000008">
    <property type="protein sequence ID" value="PIT96273.1"/>
    <property type="molecule type" value="Genomic_DNA"/>
</dbReference>
<dbReference type="Gene3D" id="2.40.30.10">
    <property type="entry name" value="Translation factors"/>
    <property type="match status" value="1"/>
</dbReference>
<dbReference type="GO" id="GO:0008233">
    <property type="term" value="F:peptidase activity"/>
    <property type="evidence" value="ECO:0007669"/>
    <property type="project" value="UniProtKB-KW"/>
</dbReference>
<gene>
    <name evidence="4" type="ORF">COT94_01110</name>
</gene>
<keyword evidence="2" id="KW-0378">Hydrolase</keyword>